<reference evidence="2 3" key="1">
    <citation type="submission" date="2019-12" db="EMBL/GenBank/DDBJ databases">
        <title>Genome sequence of Streptomyces bambusae.</title>
        <authorList>
            <person name="Bansal K."/>
            <person name="Choksket S."/>
            <person name="Korpole S."/>
            <person name="Patil P.B."/>
        </authorList>
    </citation>
    <scope>NUCLEOTIDE SEQUENCE [LARGE SCALE GENOMIC DNA]</scope>
    <source>
        <strain evidence="2 3">SK60</strain>
    </source>
</reference>
<dbReference type="RefSeq" id="WP_219664871.1">
    <property type="nucleotide sequence ID" value="NZ_WTFF01000011.1"/>
</dbReference>
<accession>A0ABS6YZV0</accession>
<feature type="transmembrane region" description="Helical" evidence="1">
    <location>
        <begin position="12"/>
        <end position="32"/>
    </location>
</feature>
<dbReference type="Proteomes" id="UP000812013">
    <property type="component" value="Unassembled WGS sequence"/>
</dbReference>
<feature type="transmembrane region" description="Helical" evidence="1">
    <location>
        <begin position="38"/>
        <end position="56"/>
    </location>
</feature>
<keyword evidence="3" id="KW-1185">Reference proteome</keyword>
<evidence type="ECO:0000313" key="2">
    <source>
        <dbReference type="EMBL" id="MBW5480992.1"/>
    </source>
</evidence>
<dbReference type="EMBL" id="WTFF01000011">
    <property type="protein sequence ID" value="MBW5480992.1"/>
    <property type="molecule type" value="Genomic_DNA"/>
</dbReference>
<evidence type="ECO:0000256" key="1">
    <source>
        <dbReference type="SAM" id="Phobius"/>
    </source>
</evidence>
<organism evidence="2 3">
    <name type="scientific">Streptomyces bambusae</name>
    <dbReference type="NCBI Taxonomy" id="1550616"/>
    <lineage>
        <taxon>Bacteria</taxon>
        <taxon>Bacillati</taxon>
        <taxon>Actinomycetota</taxon>
        <taxon>Actinomycetes</taxon>
        <taxon>Kitasatosporales</taxon>
        <taxon>Streptomycetaceae</taxon>
        <taxon>Streptomyces</taxon>
    </lineage>
</organism>
<keyword evidence="1" id="KW-0472">Membrane</keyword>
<name>A0ABS6YZV0_9ACTN</name>
<keyword evidence="1" id="KW-1133">Transmembrane helix</keyword>
<protein>
    <submittedName>
        <fullName evidence="2">Uncharacterized protein</fullName>
    </submittedName>
</protein>
<sequence>MDLPLARRVHLLLTVVLVTWAALLGGGLGLLLAGRVMAVVVAGAAGLGAGAGAFIARRHVMAPFRAESRADSSDRAAVADRAEGYAVADGYAEGLAHAVLVGIATYQAAVFPVTPYGVTDEEREARRTVAYRVAAHDGLPHAIRATAAAALEAVDEGLDAEYARAALTALSAAVHAHRTTG</sequence>
<keyword evidence="1" id="KW-0812">Transmembrane</keyword>
<comment type="caution">
    <text evidence="2">The sequence shown here is derived from an EMBL/GenBank/DDBJ whole genome shotgun (WGS) entry which is preliminary data.</text>
</comment>
<evidence type="ECO:0000313" key="3">
    <source>
        <dbReference type="Proteomes" id="UP000812013"/>
    </source>
</evidence>
<gene>
    <name evidence="2" type="ORF">GPJ59_03570</name>
</gene>
<proteinExistence type="predicted"/>